<gene>
    <name evidence="1" type="ORF">HF086_007394</name>
</gene>
<sequence length="100" mass="11819">MTSQDFYNFKDYIIQYKYDFDDEPKTLLVLRSTKRNTQRQNDFKISQAYDGPVLIPYDKSKDLNYMCKSGVIPEKYHGFYRDLPHVSNGVVQESDSESDE</sequence>
<name>A0A922MJX2_SPOEX</name>
<reference evidence="1" key="1">
    <citation type="journal article" date="2021" name="G3 (Bethesda)">
        <title>Genome and transcriptome analysis of the beet armyworm Spodoptera exigua reveals targets for pest control. .</title>
        <authorList>
            <person name="Simon S."/>
            <person name="Breeschoten T."/>
            <person name="Jansen H.J."/>
            <person name="Dirks R.P."/>
            <person name="Schranz M.E."/>
            <person name="Ros V.I.D."/>
        </authorList>
    </citation>
    <scope>NUCLEOTIDE SEQUENCE</scope>
    <source>
        <strain evidence="1">TB_SE_WUR_2020</strain>
    </source>
</reference>
<accession>A0A922MJX2</accession>
<dbReference type="EMBL" id="JACEFF010000406">
    <property type="protein sequence ID" value="KAH9638291.1"/>
    <property type="molecule type" value="Genomic_DNA"/>
</dbReference>
<protein>
    <submittedName>
        <fullName evidence="1">Uncharacterized protein</fullName>
    </submittedName>
</protein>
<proteinExistence type="predicted"/>
<evidence type="ECO:0000313" key="1">
    <source>
        <dbReference type="EMBL" id="KAH9638291.1"/>
    </source>
</evidence>
<organism evidence="1 2">
    <name type="scientific">Spodoptera exigua</name>
    <name type="common">Beet armyworm</name>
    <name type="synonym">Noctua fulgens</name>
    <dbReference type="NCBI Taxonomy" id="7107"/>
    <lineage>
        <taxon>Eukaryota</taxon>
        <taxon>Metazoa</taxon>
        <taxon>Ecdysozoa</taxon>
        <taxon>Arthropoda</taxon>
        <taxon>Hexapoda</taxon>
        <taxon>Insecta</taxon>
        <taxon>Pterygota</taxon>
        <taxon>Neoptera</taxon>
        <taxon>Endopterygota</taxon>
        <taxon>Lepidoptera</taxon>
        <taxon>Glossata</taxon>
        <taxon>Ditrysia</taxon>
        <taxon>Noctuoidea</taxon>
        <taxon>Noctuidae</taxon>
        <taxon>Amphipyrinae</taxon>
        <taxon>Spodoptera</taxon>
    </lineage>
</organism>
<dbReference type="Proteomes" id="UP000814243">
    <property type="component" value="Unassembled WGS sequence"/>
</dbReference>
<dbReference type="AlphaFoldDB" id="A0A922MJX2"/>
<evidence type="ECO:0000313" key="2">
    <source>
        <dbReference type="Proteomes" id="UP000814243"/>
    </source>
</evidence>
<comment type="caution">
    <text evidence="1">The sequence shown here is derived from an EMBL/GenBank/DDBJ whole genome shotgun (WGS) entry which is preliminary data.</text>
</comment>